<dbReference type="PANTHER" id="PTHR47160">
    <property type="entry name" value="PUTATIVE-RELATED"/>
    <property type="match status" value="1"/>
</dbReference>
<feature type="domain" description="FLYWCH-type" evidence="4">
    <location>
        <begin position="3"/>
        <end position="60"/>
    </location>
</feature>
<dbReference type="GeneID" id="107883801"/>
<evidence type="ECO:0008006" key="8">
    <source>
        <dbReference type="Google" id="ProtNLM"/>
    </source>
</evidence>
<dbReference type="Pfam" id="PF10551">
    <property type="entry name" value="MULE"/>
    <property type="match status" value="1"/>
</dbReference>
<dbReference type="RefSeq" id="XP_029348119.1">
    <property type="nucleotide sequence ID" value="XM_029492259.1"/>
</dbReference>
<keyword evidence="3" id="KW-0862">Zinc</keyword>
<evidence type="ECO:0000259" key="5">
    <source>
        <dbReference type="Pfam" id="PF10551"/>
    </source>
</evidence>
<evidence type="ECO:0000256" key="2">
    <source>
        <dbReference type="ARBA" id="ARBA00022771"/>
    </source>
</evidence>
<dbReference type="Proteomes" id="UP000007819">
    <property type="component" value="Chromosome X"/>
</dbReference>
<dbReference type="GO" id="GO:0008270">
    <property type="term" value="F:zinc ion binding"/>
    <property type="evidence" value="ECO:0007669"/>
    <property type="project" value="UniProtKB-KW"/>
</dbReference>
<evidence type="ECO:0000313" key="7">
    <source>
        <dbReference type="Proteomes" id="UP000007819"/>
    </source>
</evidence>
<dbReference type="EnsemblMetazoa" id="XM_029492259.1">
    <property type="protein sequence ID" value="XP_029348119.1"/>
    <property type="gene ID" value="LOC107883801"/>
</dbReference>
<evidence type="ECO:0000313" key="6">
    <source>
        <dbReference type="EnsemblMetazoa" id="XP_029348119.1"/>
    </source>
</evidence>
<dbReference type="InterPro" id="IPR018289">
    <property type="entry name" value="MULE_transposase_dom"/>
</dbReference>
<sequence length="466" mass="54502">MEFIKSNKNKLLLVYNSYTYREEKMYKESKYWKCIDMKCKGRLTTTSDNIIKKEPSEHNHVPDICKLEVKKEVERMKSQALSSQDNPQQIIASSQLNPVISGALPEISNLKHTLRRVRQRNDCAPPNPQSLFNLQIPERYTLTKDGRQFMQYDSGPSDERILIFFTKENLELMEKYNNWFVDGTFKCTPTLFTQIYTIHVLTTNSLIPTVYALLPNKSQKTYVHLLKQLKTIKSTLSPTSIMSDFEMASINAFKEVFPNVKQKGCHFHFSQCIWRKIQQIQYMAQKYISDSTFSIQIRILLLALAYVPENHVIDAFEELIDSPYYTDNENILQPLIDYFEDTWIGRPMGRRKGRRSPKYSISLWNCYESASTLLPRTNNAVEGWHRGFSSLLGAYHPTLWTFIDVLKDQQHLEDIKLEQFIAGAKKHQKKIYKNCSEKIRNLTLSYNINDNINYLKGIAYNLTLQM</sequence>
<evidence type="ECO:0000259" key="4">
    <source>
        <dbReference type="Pfam" id="PF04500"/>
    </source>
</evidence>
<reference evidence="7" key="1">
    <citation type="submission" date="2010-06" db="EMBL/GenBank/DDBJ databases">
        <authorList>
            <person name="Jiang H."/>
            <person name="Abraham K."/>
            <person name="Ali S."/>
            <person name="Alsbrooks S.L."/>
            <person name="Anim B.N."/>
            <person name="Anosike U.S."/>
            <person name="Attaway T."/>
            <person name="Bandaranaike D.P."/>
            <person name="Battles P.K."/>
            <person name="Bell S.N."/>
            <person name="Bell A.V."/>
            <person name="Beltran B."/>
            <person name="Bickham C."/>
            <person name="Bustamante Y."/>
            <person name="Caleb T."/>
            <person name="Canada A."/>
            <person name="Cardenas V."/>
            <person name="Carter K."/>
            <person name="Chacko J."/>
            <person name="Chandrabose M.N."/>
            <person name="Chavez D."/>
            <person name="Chavez A."/>
            <person name="Chen L."/>
            <person name="Chu H.-S."/>
            <person name="Claassen K.J."/>
            <person name="Cockrell R."/>
            <person name="Collins M."/>
            <person name="Cooper J.A."/>
            <person name="Cree A."/>
            <person name="Curry S.M."/>
            <person name="Da Y."/>
            <person name="Dao M.D."/>
            <person name="Das B."/>
            <person name="Davila M.-L."/>
            <person name="Davy-Carroll L."/>
            <person name="Denson S."/>
            <person name="Dinh H."/>
            <person name="Ebong V.E."/>
            <person name="Edwards J.R."/>
            <person name="Egan A."/>
            <person name="El-Daye J."/>
            <person name="Escobedo L."/>
            <person name="Fernandez S."/>
            <person name="Fernando P.R."/>
            <person name="Flagg N."/>
            <person name="Forbes L.D."/>
            <person name="Fowler R.G."/>
            <person name="Fu Q."/>
            <person name="Gabisi R.A."/>
            <person name="Ganer J."/>
            <person name="Garbino Pronczuk A."/>
            <person name="Garcia R.M."/>
            <person name="Garner T."/>
            <person name="Garrett T.E."/>
            <person name="Gonzalez D.A."/>
            <person name="Hamid H."/>
            <person name="Hawkins E.S."/>
            <person name="Hirani K."/>
            <person name="Hogues M.E."/>
            <person name="Hollins B."/>
            <person name="Hsiao C.-H."/>
            <person name="Jabil R."/>
            <person name="James M.L."/>
            <person name="Jhangiani S.N."/>
            <person name="Johnson B."/>
            <person name="Johnson Q."/>
            <person name="Joshi V."/>
            <person name="Kalu J.B."/>
            <person name="Kam C."/>
            <person name="Kashfia A."/>
            <person name="Keebler J."/>
            <person name="Kisamo H."/>
            <person name="Kovar C.L."/>
            <person name="Lago L.A."/>
            <person name="Lai C.-Y."/>
            <person name="Laidlaw J."/>
            <person name="Lara F."/>
            <person name="Le T.-K."/>
            <person name="Lee S.L."/>
            <person name="Legall F.H."/>
            <person name="Lemon S.J."/>
            <person name="Lewis L.R."/>
            <person name="Li B."/>
            <person name="Liu Y."/>
            <person name="Liu Y.-S."/>
            <person name="Lopez J."/>
            <person name="Lozado R.J."/>
            <person name="Lu J."/>
            <person name="Madu R.C."/>
            <person name="Maheshwari M."/>
            <person name="Maheshwari R."/>
            <person name="Malloy K."/>
            <person name="Martinez E."/>
            <person name="Mathew T."/>
            <person name="Mercado I.C."/>
            <person name="Mercado C."/>
            <person name="Meyer B."/>
            <person name="Montgomery K."/>
            <person name="Morgan M.B."/>
            <person name="Munidasa M."/>
            <person name="Nazareth L.V."/>
            <person name="Nelson J."/>
            <person name="Ng B.M."/>
            <person name="Nguyen N.B."/>
            <person name="Nguyen P.Q."/>
            <person name="Nguyen T."/>
            <person name="Obregon M."/>
            <person name="Okwuonu G.O."/>
            <person name="Onwere C.G."/>
            <person name="Orozco G."/>
            <person name="Parra A."/>
            <person name="Patel S."/>
            <person name="Patil S."/>
            <person name="Perez A."/>
            <person name="Perez Y."/>
            <person name="Pham C."/>
            <person name="Primus E.L."/>
            <person name="Pu L.-L."/>
            <person name="Puazo M."/>
            <person name="Qin X."/>
            <person name="Quiroz J.B."/>
            <person name="Reese J."/>
            <person name="Richards S."/>
            <person name="Rives C.M."/>
            <person name="Robberts R."/>
            <person name="Ruiz S.J."/>
            <person name="Ruiz M.J."/>
            <person name="Santibanez J."/>
            <person name="Schneider B.W."/>
            <person name="Sisson I."/>
            <person name="Smith M."/>
            <person name="Sodergren E."/>
            <person name="Song X.-Z."/>
            <person name="Song B.B."/>
            <person name="Summersgill H."/>
            <person name="Thelus R."/>
            <person name="Thornton R.D."/>
            <person name="Trejos Z.Y."/>
            <person name="Usmani K."/>
            <person name="Vattathil S."/>
            <person name="Villasana D."/>
            <person name="Walker D.L."/>
            <person name="Wang S."/>
            <person name="Wang K."/>
            <person name="White C.S."/>
            <person name="Williams A.C."/>
            <person name="Williamson J."/>
            <person name="Wilson K."/>
            <person name="Woghiren I.O."/>
            <person name="Woodworth J.R."/>
            <person name="Worley K.C."/>
            <person name="Wright R.A."/>
            <person name="Wu W."/>
            <person name="Young L."/>
            <person name="Zhang L."/>
            <person name="Zhang J."/>
            <person name="Zhu Y."/>
            <person name="Muzny D.M."/>
            <person name="Weinstock G."/>
            <person name="Gibbs R.A."/>
        </authorList>
    </citation>
    <scope>NUCLEOTIDE SEQUENCE [LARGE SCALE GENOMIC DNA]</scope>
    <source>
        <strain evidence="7">LSR1</strain>
    </source>
</reference>
<dbReference type="PANTHER" id="PTHR47160:SF5">
    <property type="entry name" value="MULE TRANSPOSASE DOMAIN-CONTAINING PROTEIN"/>
    <property type="match status" value="1"/>
</dbReference>
<protein>
    <recommendedName>
        <fullName evidence="8">MULE transposase domain-containing protein</fullName>
    </recommendedName>
</protein>
<accession>A0A8R2NU40</accession>
<feature type="domain" description="MULE transposase" evidence="5">
    <location>
        <begin position="179"/>
        <end position="271"/>
    </location>
</feature>
<keyword evidence="1" id="KW-0479">Metal-binding</keyword>
<organism evidence="6 7">
    <name type="scientific">Acyrthosiphon pisum</name>
    <name type="common">Pea aphid</name>
    <dbReference type="NCBI Taxonomy" id="7029"/>
    <lineage>
        <taxon>Eukaryota</taxon>
        <taxon>Metazoa</taxon>
        <taxon>Ecdysozoa</taxon>
        <taxon>Arthropoda</taxon>
        <taxon>Hexapoda</taxon>
        <taxon>Insecta</taxon>
        <taxon>Pterygota</taxon>
        <taxon>Neoptera</taxon>
        <taxon>Paraneoptera</taxon>
        <taxon>Hemiptera</taxon>
        <taxon>Sternorrhyncha</taxon>
        <taxon>Aphidomorpha</taxon>
        <taxon>Aphidoidea</taxon>
        <taxon>Aphididae</taxon>
        <taxon>Macrosiphini</taxon>
        <taxon>Acyrthosiphon</taxon>
    </lineage>
</organism>
<evidence type="ECO:0000256" key="3">
    <source>
        <dbReference type="ARBA" id="ARBA00022833"/>
    </source>
</evidence>
<dbReference type="AlphaFoldDB" id="A0A8R2NU40"/>
<keyword evidence="7" id="KW-1185">Reference proteome</keyword>
<dbReference type="Gene3D" id="2.20.25.240">
    <property type="match status" value="1"/>
</dbReference>
<dbReference type="KEGG" id="api:107883801"/>
<dbReference type="InterPro" id="IPR007588">
    <property type="entry name" value="Znf_FLYWCH"/>
</dbReference>
<evidence type="ECO:0000256" key="1">
    <source>
        <dbReference type="ARBA" id="ARBA00022723"/>
    </source>
</evidence>
<keyword evidence="2" id="KW-0863">Zinc-finger</keyword>
<dbReference type="Pfam" id="PF04500">
    <property type="entry name" value="FLYWCH"/>
    <property type="match status" value="1"/>
</dbReference>
<dbReference type="OrthoDB" id="6582321at2759"/>
<name>A0A8R2NU40_ACYPI</name>
<reference evidence="6" key="2">
    <citation type="submission" date="2022-06" db="UniProtKB">
        <authorList>
            <consortium name="EnsemblMetazoa"/>
        </authorList>
    </citation>
    <scope>IDENTIFICATION</scope>
</reference>
<proteinExistence type="predicted"/>